<dbReference type="InterPro" id="IPR001119">
    <property type="entry name" value="SLH_dom"/>
</dbReference>
<dbReference type="Gene3D" id="3.40.50.1110">
    <property type="entry name" value="SGNH hydrolase"/>
    <property type="match status" value="1"/>
</dbReference>
<reference evidence="8" key="2">
    <citation type="submission" date="2021-04" db="EMBL/GenBank/DDBJ databases">
        <authorList>
            <person name="Gilroy R."/>
        </authorList>
    </citation>
    <scope>NUCLEOTIDE SEQUENCE</scope>
    <source>
        <strain evidence="8">5790</strain>
    </source>
</reference>
<evidence type="ECO:0000313" key="9">
    <source>
        <dbReference type="Proteomes" id="UP000824162"/>
    </source>
</evidence>
<evidence type="ECO:0000313" key="8">
    <source>
        <dbReference type="EMBL" id="HIV86236.1"/>
    </source>
</evidence>
<evidence type="ECO:0000256" key="1">
    <source>
        <dbReference type="ARBA" id="ARBA00008891"/>
    </source>
</evidence>
<dbReference type="PANTHER" id="PTHR31321:SF57">
    <property type="entry name" value="PECTINESTERASE 53-RELATED"/>
    <property type="match status" value="1"/>
</dbReference>
<feature type="region of interest" description="Disordered" evidence="5">
    <location>
        <begin position="1371"/>
        <end position="1394"/>
    </location>
</feature>
<dbReference type="InterPro" id="IPR000070">
    <property type="entry name" value="Pectinesterase_cat"/>
</dbReference>
<accession>A0A9D1TM57</accession>
<keyword evidence="3" id="KW-0378">Hydrolase</keyword>
<dbReference type="Pfam" id="PF18998">
    <property type="entry name" value="Flg_new_2"/>
    <property type="match status" value="1"/>
</dbReference>
<comment type="caution">
    <text evidence="8">The sequence shown here is derived from an EMBL/GenBank/DDBJ whole genome shotgun (WGS) entry which is preliminary data.</text>
</comment>
<feature type="chain" id="PRO_5039725150" evidence="6">
    <location>
        <begin position="28"/>
        <end position="2027"/>
    </location>
</feature>
<name>A0A9D1TM57_9FIRM</name>
<evidence type="ECO:0000256" key="5">
    <source>
        <dbReference type="SAM" id="MobiDB-lite"/>
    </source>
</evidence>
<reference evidence="8" key="1">
    <citation type="journal article" date="2021" name="PeerJ">
        <title>Extensive microbial diversity within the chicken gut microbiome revealed by metagenomics and culture.</title>
        <authorList>
            <person name="Gilroy R."/>
            <person name="Ravi A."/>
            <person name="Getino M."/>
            <person name="Pursley I."/>
            <person name="Horton D.L."/>
            <person name="Alikhan N.F."/>
            <person name="Baker D."/>
            <person name="Gharbi K."/>
            <person name="Hall N."/>
            <person name="Watson M."/>
            <person name="Adriaenssens E.M."/>
            <person name="Foster-Nyarko E."/>
            <person name="Jarju S."/>
            <person name="Secka A."/>
            <person name="Antonio M."/>
            <person name="Oren A."/>
            <person name="Chaudhuri R.R."/>
            <person name="La Ragione R."/>
            <person name="Hildebrand F."/>
            <person name="Pallen M.J."/>
        </authorList>
    </citation>
    <scope>NUCLEOTIDE SEQUENCE</scope>
    <source>
        <strain evidence="8">5790</strain>
    </source>
</reference>
<dbReference type="PANTHER" id="PTHR31321">
    <property type="entry name" value="ACYL-COA THIOESTER HYDROLASE YBHC-RELATED"/>
    <property type="match status" value="1"/>
</dbReference>
<evidence type="ECO:0000256" key="6">
    <source>
        <dbReference type="SAM" id="SignalP"/>
    </source>
</evidence>
<evidence type="ECO:0000256" key="3">
    <source>
        <dbReference type="ARBA" id="ARBA00022801"/>
    </source>
</evidence>
<dbReference type="EMBL" id="DXIJ01000114">
    <property type="protein sequence ID" value="HIV86236.1"/>
    <property type="molecule type" value="Genomic_DNA"/>
</dbReference>
<dbReference type="InterPro" id="IPR036514">
    <property type="entry name" value="SGNH_hydro_sf"/>
</dbReference>
<dbReference type="InterPro" id="IPR011050">
    <property type="entry name" value="Pectin_lyase_fold/virulence"/>
</dbReference>
<dbReference type="SUPFAM" id="SSF52266">
    <property type="entry name" value="SGNH hydrolase"/>
    <property type="match status" value="1"/>
</dbReference>
<sequence length="2027" mass="219080">MRKRILALVSAITVFVTMLTPAVFTYAEPGDAPELASATTITVGASGDYRTISEAVAAAAEINPQSEEYRVTINVDPGNYEEQVKLQSMKYITLQQTPGTEGTVNLYWYYCTSYCAGNTGLDGNYDPKVNWSDPRTWTGYNPGDEQFTAYRLGQVLTGVETISYYDTDGVAHRDVPVQKAHLGDFNDQAALVIDRNCSDITVKNFNIVNAIPVMVTEGEKTFGVAPQEDRNADNATKDVLPRRDNLAICSEDTIPQGTDRVVKALAIENEVEKVKALEALTDLTPEESAYLVRSDKYNERGHAIAIDGDRIILEGIRARGNQDSVWVGSGRQYFKDCNLIGGTDYIYGDATVVFDNCLLGAEGMTNRDYGATITAANHDPNNPYGYLFYNCTVYNLLDNITDSLYGRPWRQDAQITFYNTEIDDTAEIGASAAGIGALGWRDMSDNMANLARFYEYGTHNSSGEPADLSGRVVNESVENGGAGMGSVLDEWQILEFNPVNYFNSDFWLSQGKSEWDPMNLTDTYAGVNGVLESTTIDTSDGTTNVVALPSAPSGYEFKWESNSEYATVSDDGTQLTLIRPANGEQAIDASVALYVRESANKEIGNKKSIDFKIEPSQDTENVFTAQGTVSVVGAAPERDADININIYKGAALIKQTTATIRAGETEARYTADMIPVGDYDVVFDSPDSYFTIASPEEGRTTVSGGKGESRTIDAQVVRLRDVTYDITAAPTTFGSGASVTDNGDGSFTVTGNGSGGAYWKVSDLIPDISDTDAVTIEFTLDMSEDYRGSNNGAAVEITNGQMAGFSTSAYDERYAKINAGRWDQLNMFDAGAGATSGSSNNENQWLNGTGSNFSDTPVQNVRVTLDFKNSKIIGAMKGDSASEWNTYDAFDEFAQTPDKNNIYISVFPGNDGDNMFTIKDISITYKEIIRESGGDTPTPTPTPVTPPSGEAVISEAYAENGNTYVTLENIESGVVIGAKYNAGGALEDMKTADVTGDQVVLEGIEADKVFVWDSLSSMEPLCEAFDVTGETPSDPTTPPSAPPSGDEIYVDFTAMQSVPVYSTSAGQGFVEKSGAIRAEGWERQVASPDRIALSADGASVTETDAAYLHYTAKNAATNGFDSDDYNYGGMIYRIDTGAPGAYRLEVEVTGSSADTRVAPTGMDAGRLTGTSTWDNAGNVPRTVSAKWNGSVWTYDFATGEDFIEIEIEPSSLPSSSDPKTVGVKSIRVTPLANNQAGDKPTIHILGDSTQKTYTFNETISSWGQTLVNYFDPEKVNVVNYSMGGRAMKSNYNEGRFGEILVSGKEGDYVFIHSAHNDETISLDRFSRGSSVEKDNLSKNNASYNRWLDMYVTAIKARGMTPVLVTAMPRTGSGNYSENSNKPNGFNPDSPANMRAKAASDPEVGLIELYEGAKDYIDSFSNKREILYIYNSVEAGETPAENAANGANSDGTHYREAAAKQWCRIMLQSIYDQSVASNDTYTDKDIMQELVSYMPDSVVEAASTGDWSKVFPEMASDVSAVGVVPGASQQSESSFYYRNNIEKALQLGLLHKNDNNLFMPNETVTVGEFARGAEKAFGLDENTLTNYTKTYAELQSEGAAALQSSDEAAAQTASLTGGAEPASGDITVTVQQPEGGSVMVYNETQRTAYTANITKGITANQVISDNEYFTLTAPSEVVEKSRDDAVFPDNPAITKDGIEFRNSNPEKIVKYDAKASGTITVYCYFQDHKNIQLADSNGNVLQSKYMNDEPAAGNGSWLTGVVHFNVEAGNSYQLWARGGTGQIYGVMYEGEYPQSDTRLMVNSGDTVRIVASADSGYLFNSIVVGGYNASSAREYSIIVTSDTVVSAVFDKEPEVIDAYIPSDAALTREAMGAILYDAYLAAYGKNEDGSWNKVEYMNQNGAVPSPDDPNYDPNIQYEGSPYIPLVGWGALSDTDELNSSLYAKVKEAYNLGLVRSEQGIARGSIALGNELEPKAEVTRAKAAKSLVFAFTLTQEPKGESQTLPDGNHAADTAEIVLPNDNAPTVPMQ</sequence>
<evidence type="ECO:0000256" key="4">
    <source>
        <dbReference type="ARBA" id="ARBA00023085"/>
    </source>
</evidence>
<feature type="signal peptide" evidence="6">
    <location>
        <begin position="1"/>
        <end position="27"/>
    </location>
</feature>
<feature type="region of interest" description="Disordered" evidence="5">
    <location>
        <begin position="1027"/>
        <end position="1046"/>
    </location>
</feature>
<dbReference type="GO" id="GO:0009279">
    <property type="term" value="C:cell outer membrane"/>
    <property type="evidence" value="ECO:0007669"/>
    <property type="project" value="TreeGrafter"/>
</dbReference>
<dbReference type="Pfam" id="PF01095">
    <property type="entry name" value="Pectinesterase"/>
    <property type="match status" value="1"/>
</dbReference>
<dbReference type="SUPFAM" id="SSF51126">
    <property type="entry name" value="Pectin lyase-like"/>
    <property type="match status" value="1"/>
</dbReference>
<dbReference type="Proteomes" id="UP000824162">
    <property type="component" value="Unassembled WGS sequence"/>
</dbReference>
<keyword evidence="4" id="KW-0063">Aspartyl esterase</keyword>
<keyword evidence="6" id="KW-0732">Signal</keyword>
<organism evidence="8 9">
    <name type="scientific">Candidatus Monoglobus merdigallinarum</name>
    <dbReference type="NCBI Taxonomy" id="2838698"/>
    <lineage>
        <taxon>Bacteria</taxon>
        <taxon>Bacillati</taxon>
        <taxon>Bacillota</taxon>
        <taxon>Clostridia</taxon>
        <taxon>Monoglobales</taxon>
        <taxon>Monoglobaceae</taxon>
        <taxon>Monoglobus</taxon>
    </lineage>
</organism>
<comment type="similarity">
    <text evidence="1">Belongs to the pectinesterase family.</text>
</comment>
<gene>
    <name evidence="8" type="ORF">H9900_05440</name>
</gene>
<dbReference type="InterPro" id="IPR012334">
    <property type="entry name" value="Pectin_lyas_fold"/>
</dbReference>
<evidence type="ECO:0000256" key="2">
    <source>
        <dbReference type="ARBA" id="ARBA00022737"/>
    </source>
</evidence>
<proteinExistence type="inferred from homology"/>
<keyword evidence="2" id="KW-0677">Repeat</keyword>
<feature type="domain" description="SLH" evidence="7">
    <location>
        <begin position="1927"/>
        <end position="1999"/>
    </location>
</feature>
<dbReference type="PROSITE" id="PS51272">
    <property type="entry name" value="SLH"/>
    <property type="match status" value="1"/>
</dbReference>
<dbReference type="GO" id="GO:0042545">
    <property type="term" value="P:cell wall modification"/>
    <property type="evidence" value="ECO:0007669"/>
    <property type="project" value="InterPro"/>
</dbReference>
<dbReference type="GO" id="GO:0030599">
    <property type="term" value="F:pectinesterase activity"/>
    <property type="evidence" value="ECO:0007669"/>
    <property type="project" value="InterPro"/>
</dbReference>
<evidence type="ECO:0000259" key="7">
    <source>
        <dbReference type="PROSITE" id="PS51272"/>
    </source>
</evidence>
<dbReference type="Gene3D" id="2.160.20.10">
    <property type="entry name" value="Single-stranded right-handed beta-helix, Pectin lyase-like"/>
    <property type="match status" value="1"/>
</dbReference>
<dbReference type="InterPro" id="IPR044060">
    <property type="entry name" value="Bacterial_rp_domain"/>
</dbReference>
<protein>
    <submittedName>
        <fullName evidence="8">S-layer homology domain-containing protein</fullName>
    </submittedName>
</protein>
<feature type="compositionally biased region" description="Polar residues" evidence="5">
    <location>
        <begin position="1371"/>
        <end position="1383"/>
    </location>
</feature>